<accession>A0A9R1SA91</accession>
<dbReference type="CDD" id="cd23509">
    <property type="entry name" value="Gnk2-like"/>
    <property type="match status" value="2"/>
</dbReference>
<evidence type="ECO:0000313" key="5">
    <source>
        <dbReference type="EMBL" id="VAH85976.1"/>
    </source>
</evidence>
<dbReference type="EMBL" id="LT934116">
    <property type="protein sequence ID" value="VAH85976.1"/>
    <property type="molecule type" value="Genomic_DNA"/>
</dbReference>
<dbReference type="Proteomes" id="UP000324705">
    <property type="component" value="Chromosome 3B"/>
</dbReference>
<dbReference type="AlphaFoldDB" id="A0A9R1SA91"/>
<dbReference type="InterPro" id="IPR002902">
    <property type="entry name" value="GNK2"/>
</dbReference>
<evidence type="ECO:0000313" key="6">
    <source>
        <dbReference type="Proteomes" id="UP000324705"/>
    </source>
</evidence>
<evidence type="ECO:0000256" key="1">
    <source>
        <dbReference type="ARBA" id="ARBA00022729"/>
    </source>
</evidence>
<feature type="chain" id="PRO_5040346366" description="Gnk2-homologous domain-containing protein" evidence="3">
    <location>
        <begin position="17"/>
        <end position="279"/>
    </location>
</feature>
<dbReference type="PANTHER" id="PTHR32099:SF61">
    <property type="entry name" value="OS04G0316200 PROTEIN"/>
    <property type="match status" value="1"/>
</dbReference>
<protein>
    <recommendedName>
        <fullName evidence="4">Gnk2-homologous domain-containing protein</fullName>
    </recommendedName>
</protein>
<dbReference type="PROSITE" id="PS51473">
    <property type="entry name" value="GNK2"/>
    <property type="match status" value="2"/>
</dbReference>
<keyword evidence="2" id="KW-0677">Repeat</keyword>
<feature type="signal peptide" evidence="3">
    <location>
        <begin position="1"/>
        <end position="16"/>
    </location>
</feature>
<keyword evidence="6" id="KW-1185">Reference proteome</keyword>
<organism evidence="5 6">
    <name type="scientific">Triticum turgidum subsp. durum</name>
    <name type="common">Durum wheat</name>
    <name type="synonym">Triticum durum</name>
    <dbReference type="NCBI Taxonomy" id="4567"/>
    <lineage>
        <taxon>Eukaryota</taxon>
        <taxon>Viridiplantae</taxon>
        <taxon>Streptophyta</taxon>
        <taxon>Embryophyta</taxon>
        <taxon>Tracheophyta</taxon>
        <taxon>Spermatophyta</taxon>
        <taxon>Magnoliopsida</taxon>
        <taxon>Liliopsida</taxon>
        <taxon>Poales</taxon>
        <taxon>Poaceae</taxon>
        <taxon>BOP clade</taxon>
        <taxon>Pooideae</taxon>
        <taxon>Triticodae</taxon>
        <taxon>Triticeae</taxon>
        <taxon>Triticinae</taxon>
        <taxon>Triticum</taxon>
    </lineage>
</organism>
<dbReference type="Pfam" id="PF01657">
    <property type="entry name" value="Stress-antifung"/>
    <property type="match status" value="2"/>
</dbReference>
<gene>
    <name evidence="5" type="ORF">TRITD_3Bv1G274310</name>
</gene>
<evidence type="ECO:0000256" key="3">
    <source>
        <dbReference type="SAM" id="SignalP"/>
    </source>
</evidence>
<reference evidence="5 6" key="1">
    <citation type="submission" date="2017-09" db="EMBL/GenBank/DDBJ databases">
        <authorList>
            <consortium name="International Durum Wheat Genome Sequencing Consortium (IDWGSC)"/>
            <person name="Milanesi L."/>
        </authorList>
    </citation>
    <scope>NUCLEOTIDE SEQUENCE [LARGE SCALE GENOMIC DNA]</scope>
    <source>
        <strain evidence="6">cv. Svevo</strain>
    </source>
</reference>
<feature type="domain" description="Gnk2-homologous" evidence="4">
    <location>
        <begin position="17"/>
        <end position="121"/>
    </location>
</feature>
<evidence type="ECO:0000256" key="2">
    <source>
        <dbReference type="ARBA" id="ARBA00022737"/>
    </source>
</evidence>
<evidence type="ECO:0000259" key="4">
    <source>
        <dbReference type="PROSITE" id="PS51473"/>
    </source>
</evidence>
<dbReference type="InterPro" id="IPR038408">
    <property type="entry name" value="GNK2_sf"/>
</dbReference>
<sequence>MIQALLLLALIPLAAAQAWPNCFAGHGNYSAGSTYENNLLDLLRTLRQNASSSPALFASGTLGAAPDTAWALVLCRVDVSASDCYDCVTSPGQDAATACNRSRDVGLSYDQCYVRLANHNDFLDPNGNSGEVNHFSDLKITSNDVDGYNRAVTGLLSATVQYAVENSTRLFATGQWVGPDPGFSNIYSAAQCAADLSPMQCRSCLQGLVGKWWSTFSRDVMAARLAGPRCTLRSELDQFYNGDAMLLLPTKVAAPAPPAPAPTAATRGQLAWLPTPARV</sequence>
<dbReference type="Gramene" id="TRITD3Bv1G274310.4">
    <property type="protein sequence ID" value="TRITD3Bv1G274310.4"/>
    <property type="gene ID" value="TRITD3Bv1G274310"/>
</dbReference>
<keyword evidence="1 3" id="KW-0732">Signal</keyword>
<feature type="domain" description="Gnk2-homologous" evidence="4">
    <location>
        <begin position="130"/>
        <end position="239"/>
    </location>
</feature>
<dbReference type="PANTHER" id="PTHR32099">
    <property type="entry name" value="CYSTEINE-RICH REPEAT SECRETORY PROTEIN"/>
    <property type="match status" value="1"/>
</dbReference>
<name>A0A9R1SA91_TRITD</name>
<dbReference type="Gene3D" id="3.30.430.20">
    <property type="entry name" value="Gnk2 domain, C-X8-C-X2-C motif"/>
    <property type="match status" value="2"/>
</dbReference>
<proteinExistence type="predicted"/>